<keyword evidence="1" id="KW-0472">Membrane</keyword>
<protein>
    <submittedName>
        <fullName evidence="2">Uncharacterized protein</fullName>
    </submittedName>
</protein>
<feature type="transmembrane region" description="Helical" evidence="1">
    <location>
        <begin position="119"/>
        <end position="139"/>
    </location>
</feature>
<reference evidence="3" key="1">
    <citation type="submission" date="2016-10" db="EMBL/GenBank/DDBJ databases">
        <authorList>
            <person name="Varghese N."/>
            <person name="Submissions S."/>
        </authorList>
    </citation>
    <scope>NUCLEOTIDE SEQUENCE [LARGE SCALE GENOMIC DNA]</scope>
    <source>
        <strain>GEY</strain>
        <strain evidence="3">DSM 9560</strain>
    </source>
</reference>
<dbReference type="OrthoDB" id="978359at2"/>
<proteinExistence type="predicted"/>
<keyword evidence="3" id="KW-1185">Reference proteome</keyword>
<organism evidence="2 3">
    <name type="scientific">Thermoflexibacter ruber</name>
    <dbReference type="NCBI Taxonomy" id="1003"/>
    <lineage>
        <taxon>Bacteria</taxon>
        <taxon>Pseudomonadati</taxon>
        <taxon>Bacteroidota</taxon>
        <taxon>Cytophagia</taxon>
        <taxon>Cytophagales</taxon>
        <taxon>Thermoflexibacteraceae</taxon>
        <taxon>Thermoflexibacter</taxon>
    </lineage>
</organism>
<dbReference type="EMBL" id="FONY01000010">
    <property type="protein sequence ID" value="SFE93549.1"/>
    <property type="molecule type" value="Genomic_DNA"/>
</dbReference>
<evidence type="ECO:0000256" key="1">
    <source>
        <dbReference type="SAM" id="Phobius"/>
    </source>
</evidence>
<dbReference type="AlphaFoldDB" id="A0A1I2EL95"/>
<dbReference type="RefSeq" id="WP_091542551.1">
    <property type="nucleotide sequence ID" value="NZ_FONY01000010.1"/>
</dbReference>
<dbReference type="PANTHER" id="PTHR47380:SF4">
    <property type="entry name" value="OS02G0533000 PROTEIN"/>
    <property type="match status" value="1"/>
</dbReference>
<accession>A0A1I2EL95</accession>
<dbReference type="PANTHER" id="PTHR47380">
    <property type="entry name" value="OS02G0533000 PROTEIN"/>
    <property type="match status" value="1"/>
</dbReference>
<evidence type="ECO:0000313" key="3">
    <source>
        <dbReference type="Proteomes" id="UP000199513"/>
    </source>
</evidence>
<feature type="transmembrane region" description="Helical" evidence="1">
    <location>
        <begin position="297"/>
        <end position="317"/>
    </location>
</feature>
<sequence>MTNTQLSAKPLQATKQDIQTVQQELQKQKQGMTPADLIVRTGLSVYQVNDALAELIKKHPCRLDVNEKGELIYEFDFQPEKNTLAKWASKAWQSTKKGIVNFVKWRVSNDLYKNYSGGIINWVIALAPLSPLIPFYYLFRKFIPSFKVKTDNLIQFFCEGEPPPYYNAFRKDEIRKIAFNFIFGEKENKDELDLEKRILSYIDLHRGKITTADLVMLTGWSFDKAEQEATKLMVQYQGNVYVTEEGVIVYHFPEIDSQNKVWYNTKPNASPYIWDNLIPLRKWNSNYASENTTMAKAITIQFLYALFFLPLWFFLMQNSNFMFSTMFSLLYYGFWITISLAYSTFLPTFIVGKTKMLKENKKRKQENEYFSFLQKVFSSQELLLILDENIPNSEKEKLYDRVLHEWQAEIKHDEQGNIVYHFERLEKELEVVQRERNRE</sequence>
<dbReference type="Proteomes" id="UP000199513">
    <property type="component" value="Unassembled WGS sequence"/>
</dbReference>
<evidence type="ECO:0000313" key="2">
    <source>
        <dbReference type="EMBL" id="SFE93549.1"/>
    </source>
</evidence>
<keyword evidence="1" id="KW-0812">Transmembrane</keyword>
<keyword evidence="1" id="KW-1133">Transmembrane helix</keyword>
<gene>
    <name evidence="2" type="ORF">SAMN04488541_101076</name>
</gene>
<dbReference type="InterPro" id="IPR044200">
    <property type="entry name" value="At5g03900-like"/>
</dbReference>
<feature type="transmembrane region" description="Helical" evidence="1">
    <location>
        <begin position="329"/>
        <end position="352"/>
    </location>
</feature>
<name>A0A1I2EL95_9BACT</name>